<dbReference type="Gene3D" id="3.80.10.10">
    <property type="entry name" value="Ribonuclease Inhibitor"/>
    <property type="match status" value="2"/>
</dbReference>
<dbReference type="PANTHER" id="PTHR24113:SF12">
    <property type="entry name" value="RAN GTPASE-ACTIVATING PROTEIN 1"/>
    <property type="match status" value="1"/>
</dbReference>
<dbReference type="SMART" id="SM00368">
    <property type="entry name" value="LRR_RI"/>
    <property type="match status" value="4"/>
</dbReference>
<dbReference type="GO" id="GO:0031267">
    <property type="term" value="F:small GTPase binding"/>
    <property type="evidence" value="ECO:0007669"/>
    <property type="project" value="TreeGrafter"/>
</dbReference>
<dbReference type="SUPFAM" id="SSF52047">
    <property type="entry name" value="RNI-like"/>
    <property type="match status" value="1"/>
</dbReference>
<reference evidence="4" key="1">
    <citation type="submission" date="2018-05" db="EMBL/GenBank/DDBJ databases">
        <authorList>
            <person name="Lanie J.A."/>
            <person name="Ng W.-L."/>
            <person name="Kazmierczak K.M."/>
            <person name="Andrzejewski T.M."/>
            <person name="Davidsen T.M."/>
            <person name="Wayne K.J."/>
            <person name="Tettelin H."/>
            <person name="Glass J.I."/>
            <person name="Rusch D."/>
            <person name="Podicherti R."/>
            <person name="Tsui H.-C.T."/>
            <person name="Winkler M.E."/>
        </authorList>
    </citation>
    <scope>NUCLEOTIDE SEQUENCE</scope>
</reference>
<keyword evidence="2" id="KW-0433">Leucine-rich repeat</keyword>
<evidence type="ECO:0000256" key="2">
    <source>
        <dbReference type="ARBA" id="ARBA00022614"/>
    </source>
</evidence>
<keyword evidence="3" id="KW-0677">Repeat</keyword>
<proteinExistence type="predicted"/>
<dbReference type="InterPro" id="IPR032675">
    <property type="entry name" value="LRR_dom_sf"/>
</dbReference>
<evidence type="ECO:0000256" key="1">
    <source>
        <dbReference type="ARBA" id="ARBA00022468"/>
    </source>
</evidence>
<dbReference type="GO" id="GO:0005634">
    <property type="term" value="C:nucleus"/>
    <property type="evidence" value="ECO:0007669"/>
    <property type="project" value="TreeGrafter"/>
</dbReference>
<dbReference type="PANTHER" id="PTHR24113">
    <property type="entry name" value="RAN GTPASE-ACTIVATING PROTEIN 1"/>
    <property type="match status" value="1"/>
</dbReference>
<feature type="non-terminal residue" evidence="4">
    <location>
        <position position="1"/>
    </location>
</feature>
<accession>A0A382HN33</accession>
<dbReference type="GO" id="GO:0048471">
    <property type="term" value="C:perinuclear region of cytoplasm"/>
    <property type="evidence" value="ECO:0007669"/>
    <property type="project" value="TreeGrafter"/>
</dbReference>
<dbReference type="GO" id="GO:0006913">
    <property type="term" value="P:nucleocytoplasmic transport"/>
    <property type="evidence" value="ECO:0007669"/>
    <property type="project" value="TreeGrafter"/>
</dbReference>
<keyword evidence="1" id="KW-0343">GTPase activation</keyword>
<evidence type="ECO:0000256" key="3">
    <source>
        <dbReference type="ARBA" id="ARBA00022737"/>
    </source>
</evidence>
<dbReference type="GO" id="GO:0005096">
    <property type="term" value="F:GTPase activator activity"/>
    <property type="evidence" value="ECO:0007669"/>
    <property type="project" value="UniProtKB-KW"/>
</dbReference>
<dbReference type="Pfam" id="PF13516">
    <property type="entry name" value="LRR_6"/>
    <property type="match status" value="4"/>
</dbReference>
<dbReference type="GO" id="GO:0005829">
    <property type="term" value="C:cytosol"/>
    <property type="evidence" value="ECO:0007669"/>
    <property type="project" value="TreeGrafter"/>
</dbReference>
<name>A0A382HN33_9ZZZZ</name>
<organism evidence="4">
    <name type="scientific">marine metagenome</name>
    <dbReference type="NCBI Taxonomy" id="408172"/>
    <lineage>
        <taxon>unclassified sequences</taxon>
        <taxon>metagenomes</taxon>
        <taxon>ecological metagenomes</taxon>
    </lineage>
</organism>
<dbReference type="AlphaFoldDB" id="A0A382HN33"/>
<evidence type="ECO:0000313" key="4">
    <source>
        <dbReference type="EMBL" id="SVB88347.1"/>
    </source>
</evidence>
<dbReference type="InterPro" id="IPR027038">
    <property type="entry name" value="RanGap"/>
</dbReference>
<dbReference type="EMBL" id="UINC01062086">
    <property type="protein sequence ID" value="SVB88347.1"/>
    <property type="molecule type" value="Genomic_DNA"/>
</dbReference>
<gene>
    <name evidence="4" type="ORF">METZ01_LOCUS241201</name>
</gene>
<protein>
    <submittedName>
        <fullName evidence="4">Uncharacterized protein</fullName>
    </submittedName>
</protein>
<sequence>VFEGTKTKTMSEGKTPKNWEELVNDGEQYGDSKKELTQDQKIIFENIKDQKILKLQDAYAFIKRGEVTREHGINLARLVADFELLNSIHTIIITHNNLGPEGIEILAASKHLPKVDYLHLGSNDLRDEGVETLASCDLFSEVKTLNLEQNRITERGARALATSLKLTQLTSLNLVDNRVGDQGALEIANSETLSNLDYLHLGGNRIKSEEAKTALRGSKYLTQLKTLKVF</sequence>
<dbReference type="InterPro" id="IPR001611">
    <property type="entry name" value="Leu-rich_rpt"/>
</dbReference>